<dbReference type="NCBIfam" id="TIGR00369">
    <property type="entry name" value="unchar_dom_1"/>
    <property type="match status" value="1"/>
</dbReference>
<accession>A0A9X2BFE9</accession>
<feature type="domain" description="Thioesterase" evidence="2">
    <location>
        <begin position="57"/>
        <end position="128"/>
    </location>
</feature>
<evidence type="ECO:0000256" key="1">
    <source>
        <dbReference type="ARBA" id="ARBA00022801"/>
    </source>
</evidence>
<dbReference type="InterPro" id="IPR003736">
    <property type="entry name" value="PAAI_dom"/>
</dbReference>
<dbReference type="InterPro" id="IPR052723">
    <property type="entry name" value="Acyl-CoA_thioesterase_PaaI"/>
</dbReference>
<dbReference type="PANTHER" id="PTHR42856:SF1">
    <property type="entry name" value="ACYL-COENZYME A THIOESTERASE PAAI"/>
    <property type="match status" value="1"/>
</dbReference>
<keyword evidence="1" id="KW-0378">Hydrolase</keyword>
<dbReference type="SUPFAM" id="SSF54637">
    <property type="entry name" value="Thioesterase/thiol ester dehydrase-isomerase"/>
    <property type="match status" value="1"/>
</dbReference>
<dbReference type="AlphaFoldDB" id="A0A9X2BFE9"/>
<comment type="caution">
    <text evidence="3">The sequence shown here is derived from an EMBL/GenBank/DDBJ whole genome shotgun (WGS) entry which is preliminary data.</text>
</comment>
<dbReference type="InterPro" id="IPR006683">
    <property type="entry name" value="Thioestr_dom"/>
</dbReference>
<evidence type="ECO:0000313" key="3">
    <source>
        <dbReference type="EMBL" id="MCK6257262.1"/>
    </source>
</evidence>
<name>A0A9X2BFE9_9BACL</name>
<organism evidence="3 4">
    <name type="scientific">Fictibacillus marinisediminis</name>
    <dbReference type="NCBI Taxonomy" id="2878389"/>
    <lineage>
        <taxon>Bacteria</taxon>
        <taxon>Bacillati</taxon>
        <taxon>Bacillota</taxon>
        <taxon>Bacilli</taxon>
        <taxon>Bacillales</taxon>
        <taxon>Fictibacillaceae</taxon>
        <taxon>Fictibacillus</taxon>
    </lineage>
</organism>
<dbReference type="Pfam" id="PF03061">
    <property type="entry name" value="4HBT"/>
    <property type="match status" value="1"/>
</dbReference>
<dbReference type="InterPro" id="IPR029069">
    <property type="entry name" value="HotDog_dom_sf"/>
</dbReference>
<protein>
    <submittedName>
        <fullName evidence="3">Hotdog fold thioesterase</fullName>
    </submittedName>
</protein>
<evidence type="ECO:0000313" key="4">
    <source>
        <dbReference type="Proteomes" id="UP001139011"/>
    </source>
</evidence>
<dbReference type="PANTHER" id="PTHR42856">
    <property type="entry name" value="ACYL-COENZYME A THIOESTERASE PAAI"/>
    <property type="match status" value="1"/>
</dbReference>
<dbReference type="Proteomes" id="UP001139011">
    <property type="component" value="Unassembled WGS sequence"/>
</dbReference>
<dbReference type="CDD" id="cd03443">
    <property type="entry name" value="PaaI_thioesterase"/>
    <property type="match status" value="1"/>
</dbReference>
<reference evidence="3" key="1">
    <citation type="submission" date="2021-09" db="EMBL/GenBank/DDBJ databases">
        <title>Genome analysis of Fictibacillus sp. KIGAM418 isolated from marine sediment.</title>
        <authorList>
            <person name="Seo M.-J."/>
            <person name="Cho E.-S."/>
            <person name="Hwang C.Y."/>
        </authorList>
    </citation>
    <scope>NUCLEOTIDE SEQUENCE</scope>
    <source>
        <strain evidence="3">KIGAM418</strain>
    </source>
</reference>
<evidence type="ECO:0000259" key="2">
    <source>
        <dbReference type="Pfam" id="PF03061"/>
    </source>
</evidence>
<proteinExistence type="predicted"/>
<dbReference type="RefSeq" id="WP_248252780.1">
    <property type="nucleotide sequence ID" value="NZ_JAIWJX010000002.1"/>
</dbReference>
<dbReference type="EMBL" id="JAIWJX010000002">
    <property type="protein sequence ID" value="MCK6257262.1"/>
    <property type="molecule type" value="Genomic_DNA"/>
</dbReference>
<sequence>MDQKISEDRIHQTFKKEIFEIFENEPYAKFLGIKLTDIGAGSAAAEVDVQPHMLNSHGTAHGAVIFALADFVFAAACNSYGKTSVGLSTTVNFMAAGKAGSKLKAVAVEEKKNYRTSWYNIRVESEGELIASMEALAYRKNNYFVPVEDMDKPIPESF</sequence>
<dbReference type="GO" id="GO:0016289">
    <property type="term" value="F:acyl-CoA hydrolase activity"/>
    <property type="evidence" value="ECO:0007669"/>
    <property type="project" value="TreeGrafter"/>
</dbReference>
<keyword evidence="4" id="KW-1185">Reference proteome</keyword>
<dbReference type="Gene3D" id="3.10.129.10">
    <property type="entry name" value="Hotdog Thioesterase"/>
    <property type="match status" value="1"/>
</dbReference>
<gene>
    <name evidence="3" type="ORF">LCY76_11710</name>
</gene>